<reference evidence="4" key="2">
    <citation type="journal article" date="2019" name="IMA Fungus">
        <title>Genome sequencing and comparison of five Tilletia species to identify candidate genes for the detection of regulated species infecting wheat.</title>
        <authorList>
            <person name="Nguyen H.D.T."/>
            <person name="Sultana T."/>
            <person name="Kesanakurti P."/>
            <person name="Hambleton S."/>
        </authorList>
    </citation>
    <scope>NUCLEOTIDE SEQUENCE</scope>
    <source>
        <strain evidence="4">DAOMC 236416</strain>
    </source>
</reference>
<dbReference type="GO" id="GO:0005524">
    <property type="term" value="F:ATP binding"/>
    <property type="evidence" value="ECO:0007669"/>
    <property type="project" value="InterPro"/>
</dbReference>
<dbReference type="SUPFAM" id="SSF54211">
    <property type="entry name" value="Ribosomal protein S5 domain 2-like"/>
    <property type="match status" value="1"/>
</dbReference>
<sequence>MATTVDAERPKRKHSGKWQGPKRCGHCTERWAPPSDPSTGNKLLSTLCTRTPPTAARLPTRYHSTKSDDQQTGLKDHIPRMPEERQKGIYYLTGESLDSIRGPTFLQRFGKTECSSAQDQPHLRVSRHSAQEFQ</sequence>
<gene>
    <name evidence="4" type="ORF">A4X13_0g4695</name>
</gene>
<keyword evidence="5" id="KW-1185">Reference proteome</keyword>
<comment type="similarity">
    <text evidence="1">Belongs to the heat shock protein 90 family.</text>
</comment>
<comment type="caution">
    <text evidence="4">The sequence shown here is derived from an EMBL/GenBank/DDBJ whole genome shotgun (WGS) entry which is preliminary data.</text>
</comment>
<proteinExistence type="inferred from homology"/>
<feature type="compositionally biased region" description="Low complexity" evidence="3">
    <location>
        <begin position="49"/>
        <end position="61"/>
    </location>
</feature>
<dbReference type="GO" id="GO:0016887">
    <property type="term" value="F:ATP hydrolysis activity"/>
    <property type="evidence" value="ECO:0007669"/>
    <property type="project" value="InterPro"/>
</dbReference>
<keyword evidence="2" id="KW-0143">Chaperone</keyword>
<accession>A0A177TRA6</accession>
<evidence type="ECO:0000313" key="5">
    <source>
        <dbReference type="Proteomes" id="UP000077521"/>
    </source>
</evidence>
<dbReference type="Pfam" id="PF00183">
    <property type="entry name" value="HSP90"/>
    <property type="match status" value="1"/>
</dbReference>
<evidence type="ECO:0000256" key="1">
    <source>
        <dbReference type="ARBA" id="ARBA00008239"/>
    </source>
</evidence>
<dbReference type="Proteomes" id="UP000077521">
    <property type="component" value="Unassembled WGS sequence"/>
</dbReference>
<dbReference type="InterPro" id="IPR001404">
    <property type="entry name" value="Hsp90_fam"/>
</dbReference>
<dbReference type="GO" id="GO:0140662">
    <property type="term" value="F:ATP-dependent protein folding chaperone"/>
    <property type="evidence" value="ECO:0007669"/>
    <property type="project" value="InterPro"/>
</dbReference>
<dbReference type="AlphaFoldDB" id="A0A177TRA6"/>
<reference evidence="4" key="1">
    <citation type="submission" date="2016-04" db="EMBL/GenBank/DDBJ databases">
        <authorList>
            <person name="Nguyen H.D."/>
            <person name="Samba Siva P."/>
            <person name="Cullis J."/>
            <person name="Levesque C.A."/>
            <person name="Hambleton S."/>
        </authorList>
    </citation>
    <scope>NUCLEOTIDE SEQUENCE</scope>
    <source>
        <strain evidence="4">DAOMC 236416</strain>
    </source>
</reference>
<protein>
    <submittedName>
        <fullName evidence="4">Uncharacterized protein</fullName>
    </submittedName>
</protein>
<evidence type="ECO:0000256" key="2">
    <source>
        <dbReference type="ARBA" id="ARBA00023186"/>
    </source>
</evidence>
<feature type="region of interest" description="Disordered" evidence="3">
    <location>
        <begin position="1"/>
        <end position="83"/>
    </location>
</feature>
<dbReference type="Gene3D" id="3.40.50.11260">
    <property type="match status" value="1"/>
</dbReference>
<feature type="region of interest" description="Disordered" evidence="3">
    <location>
        <begin position="111"/>
        <end position="134"/>
    </location>
</feature>
<dbReference type="GO" id="GO:0051082">
    <property type="term" value="F:unfolded protein binding"/>
    <property type="evidence" value="ECO:0007669"/>
    <property type="project" value="InterPro"/>
</dbReference>
<feature type="compositionally biased region" description="Basic and acidic residues" evidence="3">
    <location>
        <begin position="65"/>
        <end position="83"/>
    </location>
</feature>
<feature type="compositionally biased region" description="Polar residues" evidence="3">
    <location>
        <begin position="37"/>
        <end position="48"/>
    </location>
</feature>
<organism evidence="4 5">
    <name type="scientific">Tilletia indica</name>
    <dbReference type="NCBI Taxonomy" id="43049"/>
    <lineage>
        <taxon>Eukaryota</taxon>
        <taxon>Fungi</taxon>
        <taxon>Dikarya</taxon>
        <taxon>Basidiomycota</taxon>
        <taxon>Ustilaginomycotina</taxon>
        <taxon>Exobasidiomycetes</taxon>
        <taxon>Tilletiales</taxon>
        <taxon>Tilletiaceae</taxon>
        <taxon>Tilletia</taxon>
    </lineage>
</organism>
<dbReference type="EMBL" id="LWDF02000321">
    <property type="protein sequence ID" value="KAE8250481.1"/>
    <property type="molecule type" value="Genomic_DNA"/>
</dbReference>
<dbReference type="InterPro" id="IPR020568">
    <property type="entry name" value="Ribosomal_Su5_D2-typ_SF"/>
</dbReference>
<evidence type="ECO:0000313" key="4">
    <source>
        <dbReference type="EMBL" id="KAE8250481.1"/>
    </source>
</evidence>
<evidence type="ECO:0000256" key="3">
    <source>
        <dbReference type="SAM" id="MobiDB-lite"/>
    </source>
</evidence>
<name>A0A177TRA6_9BASI</name>